<evidence type="ECO:0000256" key="4">
    <source>
        <dbReference type="SAM" id="MobiDB-lite"/>
    </source>
</evidence>
<keyword evidence="2" id="KW-0285">Flavoprotein</keyword>
<evidence type="ECO:0000259" key="6">
    <source>
        <dbReference type="Pfam" id="PF07992"/>
    </source>
</evidence>
<evidence type="ECO:0000256" key="5">
    <source>
        <dbReference type="SAM" id="SignalP"/>
    </source>
</evidence>
<feature type="compositionally biased region" description="Polar residues" evidence="4">
    <location>
        <begin position="117"/>
        <end position="132"/>
    </location>
</feature>
<dbReference type="InterPro" id="IPR036188">
    <property type="entry name" value="FAD/NAD-bd_sf"/>
</dbReference>
<dbReference type="InterPro" id="IPR023753">
    <property type="entry name" value="FAD/NAD-binding_dom"/>
</dbReference>
<evidence type="ECO:0000256" key="2">
    <source>
        <dbReference type="ARBA" id="ARBA00022630"/>
    </source>
</evidence>
<name>A0ABR3CKD1_9PEZI</name>
<dbReference type="SUPFAM" id="SSF51905">
    <property type="entry name" value="FAD/NAD(P)-binding domain"/>
    <property type="match status" value="1"/>
</dbReference>
<feature type="region of interest" description="Disordered" evidence="4">
    <location>
        <begin position="110"/>
        <end position="132"/>
    </location>
</feature>
<feature type="domain" description="FAD/NAD(P)-binding" evidence="6">
    <location>
        <begin position="33"/>
        <end position="186"/>
    </location>
</feature>
<feature type="signal peptide" evidence="5">
    <location>
        <begin position="1"/>
        <end position="18"/>
    </location>
</feature>
<evidence type="ECO:0000313" key="7">
    <source>
        <dbReference type="EMBL" id="KAL0261065.1"/>
    </source>
</evidence>
<dbReference type="EMBL" id="JAJVCZ030000004">
    <property type="protein sequence ID" value="KAL0261065.1"/>
    <property type="molecule type" value="Genomic_DNA"/>
</dbReference>
<evidence type="ECO:0000313" key="8">
    <source>
        <dbReference type="Proteomes" id="UP001430584"/>
    </source>
</evidence>
<keyword evidence="8" id="KW-1185">Reference proteome</keyword>
<dbReference type="PANTHER" id="PTHR48105">
    <property type="entry name" value="THIOREDOXIN REDUCTASE 1-RELATED-RELATED"/>
    <property type="match status" value="1"/>
</dbReference>
<gene>
    <name evidence="7" type="ORF">SLS55_004760</name>
</gene>
<dbReference type="PRINTS" id="PR00469">
    <property type="entry name" value="PNDRDTASEII"/>
</dbReference>
<feature type="chain" id="PRO_5046342311" description="FAD/NAD(P)-binding domain-containing protein" evidence="5">
    <location>
        <begin position="19"/>
        <end position="412"/>
    </location>
</feature>
<accession>A0ABR3CKD1</accession>
<proteinExistence type="inferred from homology"/>
<keyword evidence="5" id="KW-0732">Signal</keyword>
<dbReference type="Gene3D" id="3.50.50.60">
    <property type="entry name" value="FAD/NAD(P)-binding domain"/>
    <property type="match status" value="2"/>
</dbReference>
<evidence type="ECO:0000256" key="3">
    <source>
        <dbReference type="ARBA" id="ARBA00023002"/>
    </source>
</evidence>
<organism evidence="7 8">
    <name type="scientific">Diplodia seriata</name>
    <dbReference type="NCBI Taxonomy" id="420778"/>
    <lineage>
        <taxon>Eukaryota</taxon>
        <taxon>Fungi</taxon>
        <taxon>Dikarya</taxon>
        <taxon>Ascomycota</taxon>
        <taxon>Pezizomycotina</taxon>
        <taxon>Dothideomycetes</taxon>
        <taxon>Dothideomycetes incertae sedis</taxon>
        <taxon>Botryosphaeriales</taxon>
        <taxon>Botryosphaeriaceae</taxon>
        <taxon>Diplodia</taxon>
    </lineage>
</organism>
<dbReference type="RefSeq" id="XP_066634094.1">
    <property type="nucleotide sequence ID" value="XM_066776213.1"/>
</dbReference>
<sequence>MAPLGFLLQLALTTLSLGAVLPRLQDQEQPTIYDAIIVGGGPSGLGALSGLARVRRNVLLIDSAEYRNADTRHMHDVLGFDGVTPAYFRWAAREQISHYETVSWRNGTVETIEPSGDPSSSAPSFTVTSRGLNDTDGTVTSYQARRIILATGLRDLLPDTPGVAESWGRGLFWCPWCDGHEHADQPLGLLAPLSAVPGLVREMRTLNRDVVAFVNGTDTAAGRAATTQEEGGSGNWEEYLQLLGVRVDNRTISAVVRVADGAEANQDADPSLPSVPEYDGFRVYFTEGEPVERAAFLASFGKEQRSAVGERLGVTLYGGRLFANQSASLLTNVPGVWAVGDANTDNSTNVPHALYSGKRAAVSLHVNLEREDAQKLLAGNITKREAELDSRSIWEVMNGEPGDVLYAGEFDQ</sequence>
<comment type="similarity">
    <text evidence="1">Belongs to the class-II pyridine nucleotide-disulfide oxidoreductase family.</text>
</comment>
<protein>
    <recommendedName>
        <fullName evidence="6">FAD/NAD(P)-binding domain-containing protein</fullName>
    </recommendedName>
</protein>
<reference evidence="7 8" key="1">
    <citation type="submission" date="2024-02" db="EMBL/GenBank/DDBJ databases">
        <title>De novo assembly and annotation of 12 fungi associated with fruit tree decline syndrome in Ontario, Canada.</title>
        <authorList>
            <person name="Sulman M."/>
            <person name="Ellouze W."/>
            <person name="Ilyukhin E."/>
        </authorList>
    </citation>
    <scope>NUCLEOTIDE SEQUENCE [LARGE SCALE GENOMIC DNA]</scope>
    <source>
        <strain evidence="7 8">FDS-637</strain>
    </source>
</reference>
<evidence type="ECO:0000256" key="1">
    <source>
        <dbReference type="ARBA" id="ARBA00009333"/>
    </source>
</evidence>
<comment type="caution">
    <text evidence="7">The sequence shown here is derived from an EMBL/GenBank/DDBJ whole genome shotgun (WGS) entry which is preliminary data.</text>
</comment>
<dbReference type="Pfam" id="PF07992">
    <property type="entry name" value="Pyr_redox_2"/>
    <property type="match status" value="1"/>
</dbReference>
<dbReference type="InterPro" id="IPR050097">
    <property type="entry name" value="Ferredoxin-NADP_redctase_2"/>
</dbReference>
<dbReference type="PRINTS" id="PR00368">
    <property type="entry name" value="FADPNR"/>
</dbReference>
<dbReference type="GeneID" id="92008845"/>
<dbReference type="Proteomes" id="UP001430584">
    <property type="component" value="Unassembled WGS sequence"/>
</dbReference>
<keyword evidence="3" id="KW-0560">Oxidoreductase</keyword>